<proteinExistence type="predicted"/>
<sequence length="88" mass="10147">MIVLECKTDDQKALQEVYYILKLLSNIISLGQMTEDENKVQMAGDAMKVSDRSRKLLMSRKQTQNSLYKITLKMFKQVCLLTSLEDPT</sequence>
<dbReference type="EMBL" id="SSTE01020856">
    <property type="protein sequence ID" value="KAA0033517.1"/>
    <property type="molecule type" value="Genomic_DNA"/>
</dbReference>
<dbReference type="AlphaFoldDB" id="A0A5A7SWA2"/>
<name>A0A5A7SWA2_CUCMM</name>
<reference evidence="3 4" key="1">
    <citation type="submission" date="2019-08" db="EMBL/GenBank/DDBJ databases">
        <title>Draft genome sequences of two oriental melons (Cucumis melo L. var makuwa).</title>
        <authorList>
            <person name="Kwon S.-Y."/>
        </authorList>
    </citation>
    <scope>NUCLEOTIDE SEQUENCE [LARGE SCALE GENOMIC DNA]</scope>
    <source>
        <strain evidence="4">cv. Chang Bougi</strain>
        <strain evidence="3">cv. SW 3</strain>
        <tissue evidence="1">Leaf</tissue>
    </source>
</reference>
<organism evidence="1 3">
    <name type="scientific">Cucumis melo var. makuwa</name>
    <name type="common">Oriental melon</name>
    <dbReference type="NCBI Taxonomy" id="1194695"/>
    <lineage>
        <taxon>Eukaryota</taxon>
        <taxon>Viridiplantae</taxon>
        <taxon>Streptophyta</taxon>
        <taxon>Embryophyta</taxon>
        <taxon>Tracheophyta</taxon>
        <taxon>Spermatophyta</taxon>
        <taxon>Magnoliopsida</taxon>
        <taxon>eudicotyledons</taxon>
        <taxon>Gunneridae</taxon>
        <taxon>Pentapetalae</taxon>
        <taxon>rosids</taxon>
        <taxon>fabids</taxon>
        <taxon>Cucurbitales</taxon>
        <taxon>Cucurbitaceae</taxon>
        <taxon>Benincaseae</taxon>
        <taxon>Cucumis</taxon>
    </lineage>
</organism>
<evidence type="ECO:0000313" key="4">
    <source>
        <dbReference type="Proteomes" id="UP000321947"/>
    </source>
</evidence>
<dbReference type="Proteomes" id="UP000321947">
    <property type="component" value="Unassembled WGS sequence"/>
</dbReference>
<gene>
    <name evidence="2" type="ORF">E5676_scaffold104G001030</name>
    <name evidence="1" type="ORF">E6C27_scaffold261G00600</name>
</gene>
<dbReference type="Proteomes" id="UP000321393">
    <property type="component" value="Unassembled WGS sequence"/>
</dbReference>
<evidence type="ECO:0000313" key="2">
    <source>
        <dbReference type="EMBL" id="TYJ95671.1"/>
    </source>
</evidence>
<evidence type="ECO:0000313" key="3">
    <source>
        <dbReference type="Proteomes" id="UP000321393"/>
    </source>
</evidence>
<evidence type="ECO:0000313" key="1">
    <source>
        <dbReference type="EMBL" id="KAA0033517.1"/>
    </source>
</evidence>
<dbReference type="OrthoDB" id="6776856at2759"/>
<comment type="caution">
    <text evidence="1">The sequence shown here is derived from an EMBL/GenBank/DDBJ whole genome shotgun (WGS) entry which is preliminary data.</text>
</comment>
<dbReference type="EMBL" id="SSTD01020124">
    <property type="protein sequence ID" value="TYJ95671.1"/>
    <property type="molecule type" value="Genomic_DNA"/>
</dbReference>
<accession>A0A5A7SWA2</accession>
<protein>
    <submittedName>
        <fullName evidence="1 2">Retroelement</fullName>
    </submittedName>
</protein>